<evidence type="ECO:0000256" key="1">
    <source>
        <dbReference type="ARBA" id="ARBA00004613"/>
    </source>
</evidence>
<accession>A0ABM1RC61</accession>
<keyword evidence="9" id="KW-1185">Reference proteome</keyword>
<feature type="signal peptide" evidence="8">
    <location>
        <begin position="1"/>
        <end position="17"/>
    </location>
</feature>
<feature type="chain" id="PRO_5045113814" evidence="8">
    <location>
        <begin position="18"/>
        <end position="72"/>
    </location>
</feature>
<proteinExistence type="inferred from homology"/>
<comment type="subcellular location">
    <subcellularLocation>
        <location evidence="1">Secreted</location>
    </subcellularLocation>
</comment>
<sequence>MNAWVICLLVICAVVNAKSVEGRDFINYGVLNSFFGPNPRPGCNPPGAEHKNPTTVNEYRRGCTKMNRCQRD</sequence>
<evidence type="ECO:0000256" key="3">
    <source>
        <dbReference type="ARBA" id="ARBA00022525"/>
    </source>
</evidence>
<dbReference type="PANTHER" id="PTHR34270:SF5">
    <property type="entry name" value="PROTEIN RALF-LIKE 10-RELATED"/>
    <property type="match status" value="1"/>
</dbReference>
<keyword evidence="4" id="KW-0372">Hormone</keyword>
<keyword evidence="5 8" id="KW-0732">Signal</keyword>
<evidence type="ECO:0000256" key="6">
    <source>
        <dbReference type="ARBA" id="ARBA00023157"/>
    </source>
</evidence>
<dbReference type="InterPro" id="IPR008801">
    <property type="entry name" value="RALF"/>
</dbReference>
<comment type="similarity">
    <text evidence="2">Belongs to the plant rapid alkalinization factor (RALF) family.</text>
</comment>
<dbReference type="PANTHER" id="PTHR34270">
    <property type="entry name" value="PROTEIN RALF-LIKE 15-RELATED"/>
    <property type="match status" value="1"/>
</dbReference>
<reference evidence="10" key="2">
    <citation type="submission" date="2025-08" db="UniProtKB">
        <authorList>
            <consortium name="RefSeq"/>
        </authorList>
    </citation>
    <scope>IDENTIFICATION</scope>
    <source>
        <tissue evidence="10">Leaf</tissue>
    </source>
</reference>
<comment type="function">
    <text evidence="7">Cell signaling peptide that may regulate plant stress, growth, and development. Mediates a rapid alkalinization of extracellular space by mediating a transient increase in the cytoplasmic Ca(2+) concentration leading to a calcium-dependent signaling events through a cell surface receptor and a concomitant activation of some intracellular mitogen-activated protein kinases.</text>
</comment>
<evidence type="ECO:0000256" key="2">
    <source>
        <dbReference type="ARBA" id="ARBA00009178"/>
    </source>
</evidence>
<organism evidence="9 10">
    <name type="scientific">Camelina sativa</name>
    <name type="common">False flax</name>
    <name type="synonym">Myagrum sativum</name>
    <dbReference type="NCBI Taxonomy" id="90675"/>
    <lineage>
        <taxon>Eukaryota</taxon>
        <taxon>Viridiplantae</taxon>
        <taxon>Streptophyta</taxon>
        <taxon>Embryophyta</taxon>
        <taxon>Tracheophyta</taxon>
        <taxon>Spermatophyta</taxon>
        <taxon>Magnoliopsida</taxon>
        <taxon>eudicotyledons</taxon>
        <taxon>Gunneridae</taxon>
        <taxon>Pentapetalae</taxon>
        <taxon>rosids</taxon>
        <taxon>malvids</taxon>
        <taxon>Brassicales</taxon>
        <taxon>Brassicaceae</taxon>
        <taxon>Camelineae</taxon>
        <taxon>Camelina</taxon>
    </lineage>
</organism>
<evidence type="ECO:0000256" key="7">
    <source>
        <dbReference type="ARBA" id="ARBA00037228"/>
    </source>
</evidence>
<reference evidence="9" key="1">
    <citation type="journal article" date="2014" name="Nat. Commun.">
        <title>The emerging biofuel crop Camelina sativa retains a highly undifferentiated hexaploid genome structure.</title>
        <authorList>
            <person name="Kagale S."/>
            <person name="Koh C."/>
            <person name="Nixon J."/>
            <person name="Bollina V."/>
            <person name="Clarke W.E."/>
            <person name="Tuteja R."/>
            <person name="Spillane C."/>
            <person name="Robinson S.J."/>
            <person name="Links M.G."/>
            <person name="Clarke C."/>
            <person name="Higgins E.E."/>
            <person name="Huebert T."/>
            <person name="Sharpe A.G."/>
            <person name="Parkin I.A."/>
        </authorList>
    </citation>
    <scope>NUCLEOTIDE SEQUENCE [LARGE SCALE GENOMIC DNA]</scope>
    <source>
        <strain evidence="9">cv. DH55</strain>
    </source>
</reference>
<keyword evidence="3" id="KW-0964">Secreted</keyword>
<evidence type="ECO:0000256" key="5">
    <source>
        <dbReference type="ARBA" id="ARBA00022729"/>
    </source>
</evidence>
<dbReference type="Proteomes" id="UP000694864">
    <property type="component" value="Chromosome 19"/>
</dbReference>
<evidence type="ECO:0000313" key="9">
    <source>
        <dbReference type="Proteomes" id="UP000694864"/>
    </source>
</evidence>
<name>A0ABM1RC61_CAMSA</name>
<keyword evidence="6" id="KW-1015">Disulfide bond</keyword>
<evidence type="ECO:0000256" key="8">
    <source>
        <dbReference type="SAM" id="SignalP"/>
    </source>
</evidence>
<evidence type="ECO:0000313" key="10">
    <source>
        <dbReference type="RefSeq" id="XP_019096599.1"/>
    </source>
</evidence>
<evidence type="ECO:0000256" key="4">
    <source>
        <dbReference type="ARBA" id="ARBA00022702"/>
    </source>
</evidence>
<gene>
    <name evidence="10" type="primary">LOC109130927</name>
</gene>
<dbReference type="RefSeq" id="XP_019096599.1">
    <property type="nucleotide sequence ID" value="XM_019241054.1"/>
</dbReference>
<dbReference type="GeneID" id="109130927"/>
<protein>
    <submittedName>
        <fullName evidence="10">Protein RALF-like 11</fullName>
    </submittedName>
</protein>
<dbReference type="Pfam" id="PF05498">
    <property type="entry name" value="RALF"/>
    <property type="match status" value="1"/>
</dbReference>